<dbReference type="Proteomes" id="UP000269542">
    <property type="component" value="Chromosome"/>
</dbReference>
<dbReference type="SUPFAM" id="SSF49785">
    <property type="entry name" value="Galactose-binding domain-like"/>
    <property type="match status" value="1"/>
</dbReference>
<reference evidence="3 4" key="1">
    <citation type="submission" date="2018-12" db="EMBL/GenBank/DDBJ databases">
        <authorList>
            <consortium name="Pathogen Informatics"/>
        </authorList>
    </citation>
    <scope>NUCLEOTIDE SEQUENCE [LARGE SCALE GENOMIC DNA]</scope>
    <source>
        <strain evidence="3 4">NCTC13354</strain>
    </source>
</reference>
<dbReference type="InterPro" id="IPR010572">
    <property type="entry name" value="Tail_dom"/>
</dbReference>
<keyword evidence="1" id="KW-0175">Coiled coil</keyword>
<dbReference type="NCBIfam" id="TIGR01665">
    <property type="entry name" value="put_anti_recept"/>
    <property type="match status" value="1"/>
</dbReference>
<proteinExistence type="predicted"/>
<name>A0A448PG13_9ACTO</name>
<gene>
    <name evidence="3" type="ORF">NCTC13354_01566</name>
</gene>
<organism evidence="3 4">
    <name type="scientific">Trueperella bialowiezensis</name>
    <dbReference type="NCBI Taxonomy" id="312285"/>
    <lineage>
        <taxon>Bacteria</taxon>
        <taxon>Bacillati</taxon>
        <taxon>Actinomycetota</taxon>
        <taxon>Actinomycetes</taxon>
        <taxon>Actinomycetales</taxon>
        <taxon>Actinomycetaceae</taxon>
        <taxon>Trueperella</taxon>
    </lineage>
</organism>
<dbReference type="Gene3D" id="2.60.120.260">
    <property type="entry name" value="Galactose-binding domain-like"/>
    <property type="match status" value="1"/>
</dbReference>
<dbReference type="InterPro" id="IPR007119">
    <property type="entry name" value="Phage_tail_spike_N"/>
</dbReference>
<protein>
    <submittedName>
        <fullName evidence="3">Phage-related protein</fullName>
    </submittedName>
</protein>
<dbReference type="KEGG" id="tbw:NCTC13354_01566"/>
<dbReference type="InterPro" id="IPR008979">
    <property type="entry name" value="Galactose-bd-like_sf"/>
</dbReference>
<dbReference type="AlphaFoldDB" id="A0A448PG13"/>
<sequence>MLTVHERGATVFTTTGLGVLDPHVVEVRVREELGGQYSLSLVYPADGPLAKHLTLEAIIAAPVPGSSARQGFRIHEVTTTLDGLLEITAFHVFYDLAANFIADTYVVNKTAKAALDQLLAAATTAHRFTATSSDSTTRASARVVRMPLAGALMDAEADNSFVSRWGGEISRDNWHIHHSVRRGQDRGVVIRDRKNLTGYQSTIDLSSVVTRIVPIGYDGITLPELYVDSPKLASFVTPRIRVMRYPHIKAIKNPERPADDEVPLAQAHKLLRQAAKAEYAIGRVDEPHAWYKVSFVDLASTSEYADFAQLETVILGDTVTVRHGDLGVSLSARVVGYEYDPLRQAYLSVELGSVAAKFTTITRSIDSAVSVAETARDMAGIALASADGKTTNHYGDTQPAAARLGDTWFKPNGETTEIWVYQETDTGQPGWVAVATDLNHAIVSAELDRARQDIEHARQAVTSVKTEVAGVREDITNTSQAVTNVKTDVELARQAGVRAQAKADTAHAQAIQAITHAQQAADSADLVAKDLAAYKLTVSDTHAGVASQITQLASDIGLKVDRGGVISQINVSPESVLISGKRIHLTGQTMIDEAIITGAHIRDAAITSAHVASLDAAKITTGTLDAGRIAAGSITTDKLTIAPANLVYNPAIANNADGWHGFGSCTFAMNWDGPATPTTFRATQVSSGDGHIWVGAQDGAMFPVERGRTYRISITVRSSVALDPDAIRLGLVFSPMMSNPTEVVAWEEKIAAKRWRQLSVMVTVRGRRAAGALAIEFTPPQGAVIDFHSPVIVEAAGSELIVAGSITADHIKTAAITSEHIKAGAITTEHIQATSITGEHIKASSITSDKLTITEGYIQSAMIGDAAITNAKIAGLDAGKITTGFLNAHRIRARSITADKLAANAIQVGLAGWNQAIRITPTQIAWYSGSSLQGRLDADGMGFWYGTRYLGGIGEQYKKGDSSIRGISNSLDYSGDYITWAYRESAHSDTYTTMLTLDPRGAFNGGKTGIHLGADLRTNGYKFFTSGSRYVTLEDCVLNDVGTYPGWVSPSGLGKVVFHTHDVMIVTNGTFYNMTRVFTRIGDLMRRINTLITLFNQGWIVSITGSGSNIQWRYHSNTGLTTMNTSLS</sequence>
<dbReference type="RefSeq" id="WP_241968984.1">
    <property type="nucleotide sequence ID" value="NZ_LR134476.1"/>
</dbReference>
<evidence type="ECO:0000313" key="3">
    <source>
        <dbReference type="EMBL" id="VEI13843.1"/>
    </source>
</evidence>
<feature type="domain" description="Tail spike" evidence="2">
    <location>
        <begin position="93"/>
        <end position="362"/>
    </location>
</feature>
<dbReference type="Pfam" id="PF06605">
    <property type="entry name" value="Prophage_tail"/>
    <property type="match status" value="1"/>
</dbReference>
<feature type="coiled-coil region" evidence="1">
    <location>
        <begin position="440"/>
        <end position="467"/>
    </location>
</feature>
<evidence type="ECO:0000256" key="1">
    <source>
        <dbReference type="SAM" id="Coils"/>
    </source>
</evidence>
<dbReference type="EMBL" id="LR134476">
    <property type="protein sequence ID" value="VEI13843.1"/>
    <property type="molecule type" value="Genomic_DNA"/>
</dbReference>
<keyword evidence="4" id="KW-1185">Reference proteome</keyword>
<evidence type="ECO:0000313" key="4">
    <source>
        <dbReference type="Proteomes" id="UP000269542"/>
    </source>
</evidence>
<evidence type="ECO:0000259" key="2">
    <source>
        <dbReference type="Pfam" id="PF06605"/>
    </source>
</evidence>
<accession>A0A448PG13</accession>